<gene>
    <name evidence="2" type="ORF">QC821_21255</name>
</gene>
<evidence type="ECO:0000313" key="2">
    <source>
        <dbReference type="EMBL" id="MDR5907808.1"/>
    </source>
</evidence>
<dbReference type="Pfam" id="PF01850">
    <property type="entry name" value="PIN"/>
    <property type="match status" value="1"/>
</dbReference>
<proteinExistence type="predicted"/>
<sequence length="93" mass="10569">MIFFDTNVLVYFSINQDMEKQALADQRIREALSQQKMIISPLVMVEYIFVLAKLKQIEHQTETVSFFQKFVKGALDGKSISSPAAEYGSTMGQ</sequence>
<reference evidence="2 3" key="1">
    <citation type="submission" date="2023-04" db="EMBL/GenBank/DDBJ databases">
        <title>A long-awaited taxogenomic arrangement of the family Halomonadaceae.</title>
        <authorList>
            <person name="De La Haba R."/>
            <person name="Chuvochina M."/>
            <person name="Wittouck S."/>
            <person name="Arahal D.R."/>
            <person name="Sanchez-Porro C."/>
            <person name="Hugenholtz P."/>
            <person name="Ventosa A."/>
        </authorList>
    </citation>
    <scope>NUCLEOTIDE SEQUENCE [LARGE SCALE GENOMIC DNA]</scope>
    <source>
        <strain evidence="2 3">DSM 26770</strain>
    </source>
</reference>
<protein>
    <submittedName>
        <fullName evidence="2">PIN domain-containing protein</fullName>
    </submittedName>
</protein>
<dbReference type="Gene3D" id="3.40.50.1010">
    <property type="entry name" value="5'-nuclease"/>
    <property type="match status" value="1"/>
</dbReference>
<evidence type="ECO:0000259" key="1">
    <source>
        <dbReference type="Pfam" id="PF01850"/>
    </source>
</evidence>
<keyword evidence="3" id="KW-1185">Reference proteome</keyword>
<organism evidence="2 3">
    <name type="scientific">Franzmannia qiaohouensis</name>
    <dbReference type="NCBI Taxonomy" id="1329370"/>
    <lineage>
        <taxon>Bacteria</taxon>
        <taxon>Pseudomonadati</taxon>
        <taxon>Pseudomonadota</taxon>
        <taxon>Gammaproteobacteria</taxon>
        <taxon>Oceanospirillales</taxon>
        <taxon>Halomonadaceae</taxon>
        <taxon>Franzmannia</taxon>
    </lineage>
</organism>
<dbReference type="SUPFAM" id="SSF88723">
    <property type="entry name" value="PIN domain-like"/>
    <property type="match status" value="1"/>
</dbReference>
<dbReference type="EMBL" id="JARWAM010000031">
    <property type="protein sequence ID" value="MDR5907808.1"/>
    <property type="molecule type" value="Genomic_DNA"/>
</dbReference>
<comment type="caution">
    <text evidence="2">The sequence shown here is derived from an EMBL/GenBank/DDBJ whole genome shotgun (WGS) entry which is preliminary data.</text>
</comment>
<dbReference type="RefSeq" id="WP_309725462.1">
    <property type="nucleotide sequence ID" value="NZ_JARWAM010000031.1"/>
</dbReference>
<dbReference type="Proteomes" id="UP001251374">
    <property type="component" value="Unassembled WGS sequence"/>
</dbReference>
<accession>A0ABU1HL98</accession>
<name>A0ABU1HL98_9GAMM</name>
<dbReference type="InterPro" id="IPR029060">
    <property type="entry name" value="PIN-like_dom_sf"/>
</dbReference>
<evidence type="ECO:0000313" key="3">
    <source>
        <dbReference type="Proteomes" id="UP001251374"/>
    </source>
</evidence>
<feature type="domain" description="PIN" evidence="1">
    <location>
        <begin position="2"/>
        <end position="59"/>
    </location>
</feature>
<dbReference type="InterPro" id="IPR002716">
    <property type="entry name" value="PIN_dom"/>
</dbReference>